<dbReference type="PRINTS" id="PR00840">
    <property type="entry name" value="Y06768FAMILY"/>
</dbReference>
<dbReference type="RefSeq" id="WP_004795158.1">
    <property type="nucleotide sequence ID" value="NZ_LR215010.1"/>
</dbReference>
<keyword evidence="4" id="KW-0449">Lipoprotein</keyword>
<dbReference type="InterPro" id="IPR022381">
    <property type="entry name" value="Uncharacterised_MG067"/>
</dbReference>
<evidence type="ECO:0000313" key="5">
    <source>
        <dbReference type="Proteomes" id="UP000290495"/>
    </source>
</evidence>
<dbReference type="InterPro" id="IPR022382">
    <property type="entry name" value="Mycoplasma_peptidase_DUF31"/>
</dbReference>
<evidence type="ECO:0000259" key="3">
    <source>
        <dbReference type="Pfam" id="PF01732"/>
    </source>
</evidence>
<dbReference type="SUPFAM" id="SSF50494">
    <property type="entry name" value="Trypsin-like serine proteases"/>
    <property type="match status" value="1"/>
</dbReference>
<evidence type="ECO:0000313" key="4">
    <source>
        <dbReference type="EMBL" id="VEU69194.1"/>
    </source>
</evidence>
<keyword evidence="1" id="KW-0472">Membrane</keyword>
<organism evidence="4 5">
    <name type="scientific">Mycoplasmopsis canis</name>
    <dbReference type="NCBI Taxonomy" id="29555"/>
    <lineage>
        <taxon>Bacteria</taxon>
        <taxon>Bacillati</taxon>
        <taxon>Mycoplasmatota</taxon>
        <taxon>Mycoplasmoidales</taxon>
        <taxon>Metamycoplasmataceae</taxon>
        <taxon>Mycoplasmopsis</taxon>
    </lineage>
</organism>
<dbReference type="AlphaFoldDB" id="A0A449ARI8"/>
<evidence type="ECO:0000256" key="2">
    <source>
        <dbReference type="SAM" id="MobiDB-lite"/>
    </source>
</evidence>
<dbReference type="NCBIfam" id="NF045842">
    <property type="entry name" value="MIP_near_MIB"/>
    <property type="match status" value="1"/>
</dbReference>
<proteinExistence type="predicted"/>
<name>A0A449ARI8_9BACT</name>
<dbReference type="Pfam" id="PF01732">
    <property type="entry name" value="Mycop_pep_DUF31"/>
    <property type="match status" value="1"/>
</dbReference>
<gene>
    <name evidence="4" type="ORF">NCTC10146_00682</name>
</gene>
<feature type="region of interest" description="Disordered" evidence="2">
    <location>
        <begin position="33"/>
        <end position="65"/>
    </location>
</feature>
<reference evidence="4 5" key="1">
    <citation type="submission" date="2019-01" db="EMBL/GenBank/DDBJ databases">
        <authorList>
            <consortium name="Pathogen Informatics"/>
        </authorList>
    </citation>
    <scope>NUCLEOTIDE SEQUENCE [LARGE SCALE GENOMIC DNA]</scope>
    <source>
        <strain evidence="4 5">NCTC10146</strain>
    </source>
</reference>
<dbReference type="InterPro" id="IPR009003">
    <property type="entry name" value="Peptidase_S1_PA"/>
</dbReference>
<dbReference type="NCBIfam" id="NF045841">
    <property type="entry name" value="Ig_SerProt_MIP"/>
    <property type="match status" value="1"/>
</dbReference>
<dbReference type="Proteomes" id="UP000290495">
    <property type="component" value="Chromosome"/>
</dbReference>
<protein>
    <submittedName>
        <fullName evidence="4">Membrane-associated lipoprotein</fullName>
    </submittedName>
</protein>
<dbReference type="PROSITE" id="PS51257">
    <property type="entry name" value="PROKAR_LIPOPROTEIN"/>
    <property type="match status" value="1"/>
</dbReference>
<sequence>MKKKIVNKVLSGLLLTSSLTPLITLVSCNKDDLDKKKTSDKNTNDPNKNINENGKQTTGGETELSSEEISKIIKENDINKIGKIYFELEGDSNAPFSIPRRISDPSQITLREAIESNTDFEPNNTKIGGTVLNKRILDDKSSLEISILFKNNQIVKYVIKGFKQDTNPYAPPIESDSEREKRLSEENDYAVNKNHIQKYEYDLEKIKNVLEANKYSRNFTTSESSKEKYNKIAEELNMPDYDTASKFGFVIPKYDESGNITGLDIPNRGARSTTHWYDHYKRLTEGGPNRNTGLPRKLINDNYAEAALQSYMVTFSSFYLSSDPVVQTKLERYLGEPKFDIYGLVNLIKTESKKQEFKARLDKDKADRAYPNDAVVEAVFRDTIKQLESEAGTTQSQIDDMYKNIYTPFIKTQWDLLIKAVEKHKSELPEGTIERLKKIVNGDNVYDFKTFNNFKGKARSSGGESGTAWILDYELPKSGRSYPTKWYFATNYHVINGSDVDTIDYIGMNRLKRTDEKHIFSNLKVVDVEDRIEKISFGKEGFKRVFDARDVLNTNPSTLSGDDKFKDKEEFMDFAVFELDFEKFTAKDRDNKTAEEYAKWFTNNYANIEDKLKLKVPKFDYINSYDKIDQPLLRKPGETQENKQYDNLYVVSYPKAQSKGFFDFYLKQYEDDDQLRVIKWTHTMWTNASSRWYDLSSATGERDERLVKRGGTLSNMLNLRQFKDKPGVFDNFIINPRLSGDKFLLSRDDNKEYINSGIGMLLKNFEIGGGASGSAVRNQNNEIVGIIAIGFTGSTTSGAMGLRSYGYDYKGLYGSTYTNLPQYDLIFGGGKDQNIGHSYREKLKELYPSGINTYLMKNGVNDIPEGYKFNNNK</sequence>
<accession>A0A449ARI8</accession>
<dbReference type="EMBL" id="LR215010">
    <property type="protein sequence ID" value="VEU69194.1"/>
    <property type="molecule type" value="Genomic_DNA"/>
</dbReference>
<feature type="compositionally biased region" description="Basic and acidic residues" evidence="2">
    <location>
        <begin position="33"/>
        <end position="43"/>
    </location>
</feature>
<feature type="domain" description="DUF31" evidence="3">
    <location>
        <begin position="451"/>
        <end position="786"/>
    </location>
</feature>
<keyword evidence="1" id="KW-1003">Cell membrane</keyword>
<evidence type="ECO:0000256" key="1">
    <source>
        <dbReference type="ARBA" id="ARBA00022475"/>
    </source>
</evidence>